<evidence type="ECO:0000256" key="2">
    <source>
        <dbReference type="ARBA" id="ARBA00022559"/>
    </source>
</evidence>
<gene>
    <name evidence="11" type="ORF">GCM10009768_16800</name>
</gene>
<dbReference type="Proteomes" id="UP001500851">
    <property type="component" value="Unassembled WGS sequence"/>
</dbReference>
<evidence type="ECO:0000256" key="1">
    <source>
        <dbReference type="ARBA" id="ARBA00001970"/>
    </source>
</evidence>
<feature type="domain" description="Dyp-type peroxidase N-terminal" evidence="9">
    <location>
        <begin position="76"/>
        <end position="217"/>
    </location>
</feature>
<keyword evidence="5" id="KW-0732">Signal</keyword>
<proteinExistence type="inferred from homology"/>
<comment type="similarity">
    <text evidence="8">Belongs to the DyP-type peroxidase family.</text>
</comment>
<organism evidence="11 12">
    <name type="scientific">Leucobacter iarius</name>
    <dbReference type="NCBI Taxonomy" id="333963"/>
    <lineage>
        <taxon>Bacteria</taxon>
        <taxon>Bacillati</taxon>
        <taxon>Actinomycetota</taxon>
        <taxon>Actinomycetes</taxon>
        <taxon>Micrococcales</taxon>
        <taxon>Microbacteriaceae</taxon>
        <taxon>Leucobacter</taxon>
    </lineage>
</organism>
<accession>A0ABP4XQA1</accession>
<protein>
    <submittedName>
        <fullName evidence="11">Dyp-type peroxidase</fullName>
    </submittedName>
</protein>
<evidence type="ECO:0000256" key="6">
    <source>
        <dbReference type="ARBA" id="ARBA00023002"/>
    </source>
</evidence>
<keyword evidence="4" id="KW-0479">Metal-binding</keyword>
<keyword evidence="7" id="KW-0408">Iron</keyword>
<dbReference type="InterPro" id="IPR006314">
    <property type="entry name" value="Dyp_peroxidase"/>
</dbReference>
<dbReference type="PANTHER" id="PTHR30521:SF4">
    <property type="entry name" value="DEFERROCHELATASE"/>
    <property type="match status" value="1"/>
</dbReference>
<evidence type="ECO:0000256" key="5">
    <source>
        <dbReference type="ARBA" id="ARBA00022729"/>
    </source>
</evidence>
<dbReference type="InterPro" id="IPR048328">
    <property type="entry name" value="Dyp_perox_C"/>
</dbReference>
<keyword evidence="6" id="KW-0560">Oxidoreductase</keyword>
<keyword evidence="12" id="KW-1185">Reference proteome</keyword>
<keyword evidence="3" id="KW-0349">Heme</keyword>
<dbReference type="SUPFAM" id="SSF54909">
    <property type="entry name" value="Dimeric alpha+beta barrel"/>
    <property type="match status" value="1"/>
</dbReference>
<evidence type="ECO:0000259" key="10">
    <source>
        <dbReference type="Pfam" id="PF20628"/>
    </source>
</evidence>
<dbReference type="PROSITE" id="PS51318">
    <property type="entry name" value="TAT"/>
    <property type="match status" value="1"/>
</dbReference>
<evidence type="ECO:0000256" key="7">
    <source>
        <dbReference type="ARBA" id="ARBA00023004"/>
    </source>
</evidence>
<evidence type="ECO:0000259" key="9">
    <source>
        <dbReference type="Pfam" id="PF04261"/>
    </source>
</evidence>
<reference evidence="12" key="1">
    <citation type="journal article" date="2019" name="Int. J. Syst. Evol. Microbiol.">
        <title>The Global Catalogue of Microorganisms (GCM) 10K type strain sequencing project: providing services to taxonomists for standard genome sequencing and annotation.</title>
        <authorList>
            <consortium name="The Broad Institute Genomics Platform"/>
            <consortium name="The Broad Institute Genome Sequencing Center for Infectious Disease"/>
            <person name="Wu L."/>
            <person name="Ma J."/>
        </authorList>
    </citation>
    <scope>NUCLEOTIDE SEQUENCE [LARGE SCALE GENOMIC DNA]</scope>
    <source>
        <strain evidence="12">JCM 14736</strain>
    </source>
</reference>
<dbReference type="NCBIfam" id="TIGR01413">
    <property type="entry name" value="Dyp_perox_fam"/>
    <property type="match status" value="1"/>
</dbReference>
<feature type="domain" description="Dyp-type peroxidase C-terminal" evidence="10">
    <location>
        <begin position="230"/>
        <end position="401"/>
    </location>
</feature>
<dbReference type="PROSITE" id="PS51404">
    <property type="entry name" value="DYP_PEROXIDASE"/>
    <property type="match status" value="1"/>
</dbReference>
<comment type="caution">
    <text evidence="11">The sequence shown here is derived from an EMBL/GenBank/DDBJ whole genome shotgun (WGS) entry which is preliminary data.</text>
</comment>
<evidence type="ECO:0000256" key="3">
    <source>
        <dbReference type="ARBA" id="ARBA00022617"/>
    </source>
</evidence>
<dbReference type="PANTHER" id="PTHR30521">
    <property type="entry name" value="DEFERROCHELATASE/PEROXIDASE"/>
    <property type="match status" value="1"/>
</dbReference>
<dbReference type="Pfam" id="PF04261">
    <property type="entry name" value="Dyp_perox_N"/>
    <property type="match status" value="1"/>
</dbReference>
<evidence type="ECO:0000256" key="4">
    <source>
        <dbReference type="ARBA" id="ARBA00022723"/>
    </source>
</evidence>
<dbReference type="GO" id="GO:0004601">
    <property type="term" value="F:peroxidase activity"/>
    <property type="evidence" value="ECO:0007669"/>
    <property type="project" value="UniProtKB-KW"/>
</dbReference>
<dbReference type="InterPro" id="IPR011008">
    <property type="entry name" value="Dimeric_a/b-barrel"/>
</dbReference>
<keyword evidence="2 11" id="KW-0575">Peroxidase</keyword>
<evidence type="ECO:0000313" key="12">
    <source>
        <dbReference type="Proteomes" id="UP001500851"/>
    </source>
</evidence>
<evidence type="ECO:0000256" key="8">
    <source>
        <dbReference type="ARBA" id="ARBA00025737"/>
    </source>
</evidence>
<dbReference type="Pfam" id="PF20628">
    <property type="entry name" value="Dyp_perox_C"/>
    <property type="match status" value="1"/>
</dbReference>
<dbReference type="InterPro" id="IPR006311">
    <property type="entry name" value="TAT_signal"/>
</dbReference>
<dbReference type="RefSeq" id="WP_344031353.1">
    <property type="nucleotide sequence ID" value="NZ_BAAAOB010000001.1"/>
</dbReference>
<dbReference type="EMBL" id="BAAAOB010000001">
    <property type="protein sequence ID" value="GAA1788404.1"/>
    <property type="molecule type" value="Genomic_DNA"/>
</dbReference>
<evidence type="ECO:0000313" key="11">
    <source>
        <dbReference type="EMBL" id="GAA1788404.1"/>
    </source>
</evidence>
<comment type="cofactor">
    <cofactor evidence="1">
        <name>heme b</name>
        <dbReference type="ChEBI" id="CHEBI:60344"/>
    </cofactor>
</comment>
<sequence length="414" mass="44134">MPATEPATAETAAPSASSTRSVSRRGLFGALAGAAGGAAVTAAGFAIAGGAGRAGAEPVAETIHGSERIPCHGAHQAGITTAHTAHVSYLALDLLPDADHDGILRMLRLLSGDVEALTAGTAPLADVEPELAELPARLTVTVGFGRELVRRVDPAAVPAWLGPLPKFSRDRLDEAYSGGDLLLVIAADDPVTIAHAARFLVKDVRPFAKPRWRQDGFARARGTESGGRTMRNLMGQVDGTVNPKPASSDFSGLVWLGADAGWLRNGSALVLRRIRMELDTWDRVDRVGREFAMGRTLREGAPLTGKKEHDEPDFAARDSLGFTVISKDAHIARAHSTDPGERIYRRAVNYDDGLEQGLLFACYQRDPLAQFVPIQRRLDEADLMNEWVTHIGSAVFAIPPGWRAGGRLGETLVA</sequence>
<name>A0ABP4XQA1_9MICO</name>
<dbReference type="InterPro" id="IPR048327">
    <property type="entry name" value="Dyp_perox_N"/>
</dbReference>